<feature type="domain" description="B30.2/SPRY" evidence="10">
    <location>
        <begin position="364"/>
        <end position="559"/>
    </location>
</feature>
<evidence type="ECO:0000256" key="6">
    <source>
        <dbReference type="PROSITE-ProRule" id="PRU00024"/>
    </source>
</evidence>
<dbReference type="Pfam" id="PF25600">
    <property type="entry name" value="TRIM_CC"/>
    <property type="match status" value="1"/>
</dbReference>
<keyword evidence="4" id="KW-0862">Zinc</keyword>
<dbReference type="PROSITE" id="PS50188">
    <property type="entry name" value="B302_SPRY"/>
    <property type="match status" value="1"/>
</dbReference>
<evidence type="ECO:0000259" key="8">
    <source>
        <dbReference type="PROSITE" id="PS50089"/>
    </source>
</evidence>
<keyword evidence="2" id="KW-0479">Metal-binding</keyword>
<dbReference type="Gene3D" id="4.10.830.40">
    <property type="match status" value="1"/>
</dbReference>
<evidence type="ECO:0000256" key="5">
    <source>
        <dbReference type="ARBA" id="ARBA00022859"/>
    </source>
</evidence>
<dbReference type="InterPro" id="IPR013083">
    <property type="entry name" value="Znf_RING/FYVE/PHD"/>
</dbReference>
<dbReference type="GO" id="GO:0005737">
    <property type="term" value="C:cytoplasm"/>
    <property type="evidence" value="ECO:0007669"/>
    <property type="project" value="UniProtKB-ARBA"/>
</dbReference>
<dbReference type="GO" id="GO:0045087">
    <property type="term" value="P:innate immune response"/>
    <property type="evidence" value="ECO:0007669"/>
    <property type="project" value="UniProtKB-KW"/>
</dbReference>
<organism evidence="11 12">
    <name type="scientific">Triplophysa tibetana</name>
    <dbReference type="NCBI Taxonomy" id="1572043"/>
    <lineage>
        <taxon>Eukaryota</taxon>
        <taxon>Metazoa</taxon>
        <taxon>Chordata</taxon>
        <taxon>Craniata</taxon>
        <taxon>Vertebrata</taxon>
        <taxon>Euteleostomi</taxon>
        <taxon>Actinopterygii</taxon>
        <taxon>Neopterygii</taxon>
        <taxon>Teleostei</taxon>
        <taxon>Ostariophysi</taxon>
        <taxon>Cypriniformes</taxon>
        <taxon>Nemacheilidae</taxon>
        <taxon>Triplophysa</taxon>
    </lineage>
</organism>
<dbReference type="Gene3D" id="2.60.120.920">
    <property type="match status" value="1"/>
</dbReference>
<dbReference type="PANTHER" id="PTHR25465:SF5">
    <property type="entry name" value="E3 UBIQUITIN_ISG15 LIGASE TRIM25-RELATED"/>
    <property type="match status" value="1"/>
</dbReference>
<keyword evidence="1" id="KW-0399">Innate immunity</keyword>
<dbReference type="Pfam" id="PF13765">
    <property type="entry name" value="PRY"/>
    <property type="match status" value="1"/>
</dbReference>
<dbReference type="InterPro" id="IPR003877">
    <property type="entry name" value="SPRY_dom"/>
</dbReference>
<keyword evidence="3 6" id="KW-0863">Zinc-finger</keyword>
<dbReference type="InterPro" id="IPR001841">
    <property type="entry name" value="Znf_RING"/>
</dbReference>
<dbReference type="InterPro" id="IPR051051">
    <property type="entry name" value="E3_ubiq-ligase_TRIM/RNF"/>
</dbReference>
<dbReference type="EMBL" id="SOYY01000005">
    <property type="protein sequence ID" value="KAA0721203.1"/>
    <property type="molecule type" value="Genomic_DNA"/>
</dbReference>
<dbReference type="Proteomes" id="UP000324632">
    <property type="component" value="Chromosome 5"/>
</dbReference>
<protein>
    <submittedName>
        <fullName evidence="11">E3 ubiquitin/ISG15 ligase TRIM25</fullName>
    </submittedName>
</protein>
<dbReference type="InterPro" id="IPR013320">
    <property type="entry name" value="ConA-like_dom_sf"/>
</dbReference>
<evidence type="ECO:0000256" key="4">
    <source>
        <dbReference type="ARBA" id="ARBA00022833"/>
    </source>
</evidence>
<dbReference type="CDD" id="cd19769">
    <property type="entry name" value="Bbox2_TRIM16-like"/>
    <property type="match status" value="1"/>
</dbReference>
<dbReference type="PROSITE" id="PS50089">
    <property type="entry name" value="ZF_RING_2"/>
    <property type="match status" value="1"/>
</dbReference>
<evidence type="ECO:0000259" key="10">
    <source>
        <dbReference type="PROSITE" id="PS50188"/>
    </source>
</evidence>
<dbReference type="PRINTS" id="PR01407">
    <property type="entry name" value="BUTYPHLNCDUF"/>
</dbReference>
<proteinExistence type="predicted"/>
<evidence type="ECO:0000256" key="1">
    <source>
        <dbReference type="ARBA" id="ARBA00022588"/>
    </source>
</evidence>
<accession>A0A5A9PH39</accession>
<keyword evidence="7" id="KW-0175">Coiled coil</keyword>
<gene>
    <name evidence="11" type="ORF">E1301_Tti021588</name>
</gene>
<dbReference type="PANTHER" id="PTHR25465">
    <property type="entry name" value="B-BOX DOMAIN CONTAINING"/>
    <property type="match status" value="1"/>
</dbReference>
<dbReference type="SMART" id="SM00184">
    <property type="entry name" value="RING"/>
    <property type="match status" value="1"/>
</dbReference>
<dbReference type="SMART" id="SM00449">
    <property type="entry name" value="SPRY"/>
    <property type="match status" value="1"/>
</dbReference>
<dbReference type="PROSITE" id="PS50119">
    <property type="entry name" value="ZF_BBOX"/>
    <property type="match status" value="1"/>
</dbReference>
<evidence type="ECO:0000313" key="12">
    <source>
        <dbReference type="Proteomes" id="UP000324632"/>
    </source>
</evidence>
<dbReference type="InterPro" id="IPR003879">
    <property type="entry name" value="Butyrophylin_SPRY"/>
</dbReference>
<evidence type="ECO:0000259" key="9">
    <source>
        <dbReference type="PROSITE" id="PS50119"/>
    </source>
</evidence>
<dbReference type="InterPro" id="IPR043136">
    <property type="entry name" value="B30.2/SPRY_sf"/>
</dbReference>
<sequence>MAEASILWSQEQFSCSVCLDLLKDPVTVPCGHSYCMSCITGCWDQDDQKRVYSCPQCRKTFTPRPALGKNTILAEMVEKLSNTKEQAADPACYAGPGDVDCDVCIGRKRKSVKTCLMCLESYCQTHFNHHEGFHSGKRHKITDATGQLQEIICRQHGKIMDIYCNTDQQRICYLCMVDEHKNHETVISAAERSEKQTQLKEIQGKYQQRIQKMQTEFQRVKAVVETYKRSAQIAVEDNERIFTEIISNFEKRRSEVTELIREQDKAAVSQAEEVLKKLQQKIDDLKRRDAELEQLTRMDDHIHFLQSFQSLFVPPESSDSPSITVRSVLAFDDLEKPLSHLREKLEHFCKEEIEKISFRVKYAEIIPSPDPKTREEFLLYSHELTLDPNTLNKRLRLSEGNRVITNPGVLQEYPDHTDRFTYWYQGLCRESVCGRSYWEVEWSGDIAISVSYKSIRREGRGDECEFGRNDKSWSLDCTDSRYSFWHNNTHTDLPEVSRSSRIGVYVDYSAGTLSLYSVSDTMTLIYSIQTIFTHLLYPGFRLNYWHRARVESKVTLLELTM</sequence>
<dbReference type="Pfam" id="PF00643">
    <property type="entry name" value="zf-B_box"/>
    <property type="match status" value="1"/>
</dbReference>
<dbReference type="Gene3D" id="3.30.40.10">
    <property type="entry name" value="Zinc/RING finger domain, C3HC4 (zinc finger)"/>
    <property type="match status" value="1"/>
</dbReference>
<dbReference type="SUPFAM" id="SSF49899">
    <property type="entry name" value="Concanavalin A-like lectins/glucanases"/>
    <property type="match status" value="1"/>
</dbReference>
<keyword evidence="12" id="KW-1185">Reference proteome</keyword>
<dbReference type="Gene3D" id="3.30.160.60">
    <property type="entry name" value="Classic Zinc Finger"/>
    <property type="match status" value="1"/>
</dbReference>
<evidence type="ECO:0000256" key="7">
    <source>
        <dbReference type="SAM" id="Coils"/>
    </source>
</evidence>
<dbReference type="InterPro" id="IPR017907">
    <property type="entry name" value="Znf_RING_CS"/>
</dbReference>
<dbReference type="SMART" id="SM00589">
    <property type="entry name" value="PRY"/>
    <property type="match status" value="1"/>
</dbReference>
<comment type="caution">
    <text evidence="11">The sequence shown here is derived from an EMBL/GenBank/DDBJ whole genome shotgun (WGS) entry which is preliminary data.</text>
</comment>
<dbReference type="AlphaFoldDB" id="A0A5A9PH39"/>
<keyword evidence="11" id="KW-0436">Ligase</keyword>
<keyword evidence="5" id="KW-0391">Immunity</keyword>
<dbReference type="SUPFAM" id="SSF57845">
    <property type="entry name" value="B-box zinc-binding domain"/>
    <property type="match status" value="1"/>
</dbReference>
<feature type="domain" description="B box-type" evidence="9">
    <location>
        <begin position="148"/>
        <end position="188"/>
    </location>
</feature>
<dbReference type="GO" id="GO:0008270">
    <property type="term" value="F:zinc ion binding"/>
    <property type="evidence" value="ECO:0007669"/>
    <property type="project" value="UniProtKB-KW"/>
</dbReference>
<dbReference type="InterPro" id="IPR006574">
    <property type="entry name" value="PRY"/>
</dbReference>
<dbReference type="CDD" id="cd16040">
    <property type="entry name" value="SPRY_PRY_SNTX"/>
    <property type="match status" value="1"/>
</dbReference>
<dbReference type="Pfam" id="PF00622">
    <property type="entry name" value="SPRY"/>
    <property type="match status" value="1"/>
</dbReference>
<reference evidence="11 12" key="1">
    <citation type="journal article" date="2019" name="Mol. Ecol. Resour.">
        <title>Chromosome-level genome assembly of Triplophysa tibetana, a fish adapted to the harsh high-altitude environment of the Tibetan Plateau.</title>
        <authorList>
            <person name="Yang X."/>
            <person name="Liu H."/>
            <person name="Ma Z."/>
            <person name="Zou Y."/>
            <person name="Zou M."/>
            <person name="Mao Y."/>
            <person name="Li X."/>
            <person name="Wang H."/>
            <person name="Chen T."/>
            <person name="Wang W."/>
            <person name="Yang R."/>
        </authorList>
    </citation>
    <scope>NUCLEOTIDE SEQUENCE [LARGE SCALE GENOMIC DNA]</scope>
    <source>
        <strain evidence="11">TTIB1903HZAU</strain>
        <tissue evidence="11">Muscle</tissue>
    </source>
</reference>
<dbReference type="InterPro" id="IPR001870">
    <property type="entry name" value="B30.2/SPRY"/>
</dbReference>
<evidence type="ECO:0000313" key="11">
    <source>
        <dbReference type="EMBL" id="KAA0721203.1"/>
    </source>
</evidence>
<dbReference type="SMART" id="SM00336">
    <property type="entry name" value="BBOX"/>
    <property type="match status" value="1"/>
</dbReference>
<dbReference type="Pfam" id="PF15227">
    <property type="entry name" value="zf-C3HC4_4"/>
    <property type="match status" value="1"/>
</dbReference>
<name>A0A5A9PH39_9TELE</name>
<feature type="coiled-coil region" evidence="7">
    <location>
        <begin position="261"/>
        <end position="298"/>
    </location>
</feature>
<evidence type="ECO:0000256" key="3">
    <source>
        <dbReference type="ARBA" id="ARBA00022771"/>
    </source>
</evidence>
<evidence type="ECO:0000256" key="2">
    <source>
        <dbReference type="ARBA" id="ARBA00022723"/>
    </source>
</evidence>
<dbReference type="SUPFAM" id="SSF57850">
    <property type="entry name" value="RING/U-box"/>
    <property type="match status" value="1"/>
</dbReference>
<dbReference type="PROSITE" id="PS00518">
    <property type="entry name" value="ZF_RING_1"/>
    <property type="match status" value="1"/>
</dbReference>
<feature type="domain" description="RING-type" evidence="8">
    <location>
        <begin position="15"/>
        <end position="58"/>
    </location>
</feature>
<dbReference type="GO" id="GO:0016874">
    <property type="term" value="F:ligase activity"/>
    <property type="evidence" value="ECO:0007669"/>
    <property type="project" value="UniProtKB-KW"/>
</dbReference>
<dbReference type="InterPro" id="IPR000315">
    <property type="entry name" value="Znf_B-box"/>
</dbReference>
<dbReference type="InterPro" id="IPR058030">
    <property type="entry name" value="TRIM8/14/16/25/29/45/65_CC"/>
</dbReference>